<dbReference type="AlphaFoldDB" id="R4XFF2"/>
<dbReference type="OrthoDB" id="5424797at2759"/>
<comment type="caution">
    <text evidence="2">The sequence shown here is derived from an EMBL/GenBank/DDBJ whole genome shotgun (WGS) entry which is preliminary data.</text>
</comment>
<evidence type="ECO:0000259" key="1">
    <source>
        <dbReference type="PROSITE" id="PS00028"/>
    </source>
</evidence>
<gene>
    <name evidence="2" type="ORF">TAPDE_003284</name>
</gene>
<keyword evidence="3" id="KW-1185">Reference proteome</keyword>
<dbReference type="EMBL" id="CAHR02000128">
    <property type="protein sequence ID" value="CCG83191.1"/>
    <property type="molecule type" value="Genomic_DNA"/>
</dbReference>
<dbReference type="VEuPathDB" id="FungiDB:TAPDE_003284"/>
<reference evidence="2 3" key="1">
    <citation type="journal article" date="2013" name="MBio">
        <title>Genome sequencing of the plant pathogen Taphrina deformans, the causal agent of peach leaf curl.</title>
        <authorList>
            <person name="Cisse O.H."/>
            <person name="Almeida J.M.G.C.F."/>
            <person name="Fonseca A."/>
            <person name="Kumar A.A."/>
            <person name="Salojaervi J."/>
            <person name="Overmyer K."/>
            <person name="Hauser P.M."/>
            <person name="Pagni M."/>
        </authorList>
    </citation>
    <scope>NUCLEOTIDE SEQUENCE [LARGE SCALE GENOMIC DNA]</scope>
    <source>
        <strain evidence="3">PYCC 5710 / ATCC 11124 / CBS 356.35 / IMI 108563 / JCM 9778 / NBRC 8474</strain>
    </source>
</reference>
<organism evidence="2 3">
    <name type="scientific">Taphrina deformans (strain PYCC 5710 / ATCC 11124 / CBS 356.35 / IMI 108563 / JCM 9778 / NBRC 8474)</name>
    <name type="common">Peach leaf curl fungus</name>
    <name type="synonym">Lalaria deformans</name>
    <dbReference type="NCBI Taxonomy" id="1097556"/>
    <lineage>
        <taxon>Eukaryota</taxon>
        <taxon>Fungi</taxon>
        <taxon>Dikarya</taxon>
        <taxon>Ascomycota</taxon>
        <taxon>Taphrinomycotina</taxon>
        <taxon>Taphrinomycetes</taxon>
        <taxon>Taphrinales</taxon>
        <taxon>Taphrinaceae</taxon>
        <taxon>Taphrina</taxon>
    </lineage>
</organism>
<dbReference type="PROSITE" id="PS00028">
    <property type="entry name" value="ZINC_FINGER_C2H2_1"/>
    <property type="match status" value="1"/>
</dbReference>
<accession>R4XFF2</accession>
<evidence type="ECO:0000313" key="2">
    <source>
        <dbReference type="EMBL" id="CCG83191.1"/>
    </source>
</evidence>
<name>R4XFF2_TAPDE</name>
<sequence>MELPLEDVEAIDAEIHEIIPSSDSTIDGTPYTGPFDLNLNVSSAKNQDRARVHIPQTNSSKDEIKKSETAGSVLSEFTLDLRNTTRPADIYYDPDELSAIAAINDSREQRLRSLDPDLPGHLPGEVLSQDDSSIDADCGFPVYKCGFWQCSAELHDYDTLVKHCDKVHGHTDNSVTLHGGRHISMKNISKASGMSAA</sequence>
<dbReference type="Proteomes" id="UP000013776">
    <property type="component" value="Unassembled WGS sequence"/>
</dbReference>
<dbReference type="InterPro" id="IPR013087">
    <property type="entry name" value="Znf_C2H2_type"/>
</dbReference>
<protein>
    <recommendedName>
        <fullName evidence="1">C2H2-type domain-containing protein</fullName>
    </recommendedName>
</protein>
<feature type="domain" description="C2H2-type" evidence="1">
    <location>
        <begin position="145"/>
        <end position="168"/>
    </location>
</feature>
<evidence type="ECO:0000313" key="3">
    <source>
        <dbReference type="Proteomes" id="UP000013776"/>
    </source>
</evidence>
<proteinExistence type="predicted"/>